<sequence>MATCDHIIDPSGDAPTTPPATFLVSSCHLILASPVFNAMLTGKWAESAKTDGKFNLNAEDFDTNALVVVMNVLHLKNRNVPKSISMQMLAKIAIVVDYYQIWETLELASSPWITHLKTTLISIMSPTLTTEIHMIIFTCWVFQDSACFREANKVAILRSREDMHSPPELPIPSDIIG</sequence>
<organism evidence="1 2">
    <name type="scientific">Podospora didyma</name>
    <dbReference type="NCBI Taxonomy" id="330526"/>
    <lineage>
        <taxon>Eukaryota</taxon>
        <taxon>Fungi</taxon>
        <taxon>Dikarya</taxon>
        <taxon>Ascomycota</taxon>
        <taxon>Pezizomycotina</taxon>
        <taxon>Sordariomycetes</taxon>
        <taxon>Sordariomycetidae</taxon>
        <taxon>Sordariales</taxon>
        <taxon>Podosporaceae</taxon>
        <taxon>Podospora</taxon>
    </lineage>
</organism>
<protein>
    <recommendedName>
        <fullName evidence="3">BTB domain-containing protein</fullName>
    </recommendedName>
</protein>
<name>A0AAE0P862_9PEZI</name>
<reference evidence="1" key="2">
    <citation type="submission" date="2023-06" db="EMBL/GenBank/DDBJ databases">
        <authorList>
            <consortium name="Lawrence Berkeley National Laboratory"/>
            <person name="Haridas S."/>
            <person name="Hensen N."/>
            <person name="Bonometti L."/>
            <person name="Westerberg I."/>
            <person name="Brannstrom I.O."/>
            <person name="Guillou S."/>
            <person name="Cros-Aarteil S."/>
            <person name="Calhoun S."/>
            <person name="Kuo A."/>
            <person name="Mondo S."/>
            <person name="Pangilinan J."/>
            <person name="Riley R."/>
            <person name="LaButti K."/>
            <person name="Andreopoulos B."/>
            <person name="Lipzen A."/>
            <person name="Chen C."/>
            <person name="Yanf M."/>
            <person name="Daum C."/>
            <person name="Ng V."/>
            <person name="Clum A."/>
            <person name="Steindorff A."/>
            <person name="Ohm R."/>
            <person name="Martin F."/>
            <person name="Silar P."/>
            <person name="Natvig D."/>
            <person name="Lalanne C."/>
            <person name="Gautier V."/>
            <person name="Ament-velasquez S.L."/>
            <person name="Kruys A."/>
            <person name="Hutchinson M.I."/>
            <person name="Powell A.J."/>
            <person name="Barry K."/>
            <person name="Miller A.N."/>
            <person name="Grigoriev I.V."/>
            <person name="Debuchy R."/>
            <person name="Gladieux P."/>
            <person name="Thoren M.H."/>
            <person name="Johannesson H."/>
        </authorList>
    </citation>
    <scope>NUCLEOTIDE SEQUENCE</scope>
    <source>
        <strain evidence="1">CBS 232.78</strain>
    </source>
</reference>
<dbReference type="Gene3D" id="3.30.710.10">
    <property type="entry name" value="Potassium Channel Kv1.1, Chain A"/>
    <property type="match status" value="1"/>
</dbReference>
<dbReference type="EMBL" id="JAULSW010000001">
    <property type="protein sequence ID" value="KAK3394997.1"/>
    <property type="molecule type" value="Genomic_DNA"/>
</dbReference>
<dbReference type="Proteomes" id="UP001285441">
    <property type="component" value="Unassembled WGS sequence"/>
</dbReference>
<gene>
    <name evidence="1" type="ORF">B0H63DRAFT_533424</name>
</gene>
<reference evidence="1" key="1">
    <citation type="journal article" date="2023" name="Mol. Phylogenet. Evol.">
        <title>Genome-scale phylogeny and comparative genomics of the fungal order Sordariales.</title>
        <authorList>
            <person name="Hensen N."/>
            <person name="Bonometti L."/>
            <person name="Westerberg I."/>
            <person name="Brannstrom I.O."/>
            <person name="Guillou S."/>
            <person name="Cros-Aarteil S."/>
            <person name="Calhoun S."/>
            <person name="Haridas S."/>
            <person name="Kuo A."/>
            <person name="Mondo S."/>
            <person name="Pangilinan J."/>
            <person name="Riley R."/>
            <person name="LaButti K."/>
            <person name="Andreopoulos B."/>
            <person name="Lipzen A."/>
            <person name="Chen C."/>
            <person name="Yan M."/>
            <person name="Daum C."/>
            <person name="Ng V."/>
            <person name="Clum A."/>
            <person name="Steindorff A."/>
            <person name="Ohm R.A."/>
            <person name="Martin F."/>
            <person name="Silar P."/>
            <person name="Natvig D.O."/>
            <person name="Lalanne C."/>
            <person name="Gautier V."/>
            <person name="Ament-Velasquez S.L."/>
            <person name="Kruys A."/>
            <person name="Hutchinson M.I."/>
            <person name="Powell A.J."/>
            <person name="Barry K."/>
            <person name="Miller A.N."/>
            <person name="Grigoriev I.V."/>
            <person name="Debuchy R."/>
            <person name="Gladieux P."/>
            <person name="Hiltunen Thoren M."/>
            <person name="Johannesson H."/>
        </authorList>
    </citation>
    <scope>NUCLEOTIDE SEQUENCE</scope>
    <source>
        <strain evidence="1">CBS 232.78</strain>
    </source>
</reference>
<comment type="caution">
    <text evidence="1">The sequence shown here is derived from an EMBL/GenBank/DDBJ whole genome shotgun (WGS) entry which is preliminary data.</text>
</comment>
<dbReference type="InterPro" id="IPR011333">
    <property type="entry name" value="SKP1/BTB/POZ_sf"/>
</dbReference>
<evidence type="ECO:0008006" key="3">
    <source>
        <dbReference type="Google" id="ProtNLM"/>
    </source>
</evidence>
<dbReference type="AlphaFoldDB" id="A0AAE0P862"/>
<accession>A0AAE0P862</accession>
<evidence type="ECO:0000313" key="2">
    <source>
        <dbReference type="Proteomes" id="UP001285441"/>
    </source>
</evidence>
<keyword evidence="2" id="KW-1185">Reference proteome</keyword>
<proteinExistence type="predicted"/>
<dbReference type="SUPFAM" id="SSF54695">
    <property type="entry name" value="POZ domain"/>
    <property type="match status" value="1"/>
</dbReference>
<evidence type="ECO:0000313" key="1">
    <source>
        <dbReference type="EMBL" id="KAK3394997.1"/>
    </source>
</evidence>